<evidence type="ECO:0000259" key="1">
    <source>
        <dbReference type="Pfam" id="PF26251"/>
    </source>
</evidence>
<evidence type="ECO:0000259" key="2">
    <source>
        <dbReference type="Pfam" id="PF26254"/>
    </source>
</evidence>
<feature type="domain" description="Trs120/TRAPPC9 TPR region" evidence="1">
    <location>
        <begin position="13"/>
        <end position="140"/>
    </location>
</feature>
<evidence type="ECO:0000313" key="3">
    <source>
        <dbReference type="EMBL" id="KAJ3026247.1"/>
    </source>
</evidence>
<gene>
    <name evidence="3" type="ORF">HK097_006499</name>
</gene>
<name>A0AAD5WVU4_9FUNG</name>
<comment type="caution">
    <text evidence="3">The sequence shown here is derived from an EMBL/GenBank/DDBJ whole genome shotgun (WGS) entry which is preliminary data.</text>
</comment>
<dbReference type="InterPro" id="IPR013935">
    <property type="entry name" value="Trs120_TRAPPC9"/>
</dbReference>
<dbReference type="EMBL" id="JADGJD010003033">
    <property type="protein sequence ID" value="KAJ3026247.1"/>
    <property type="molecule type" value="Genomic_DNA"/>
</dbReference>
<dbReference type="InterPro" id="IPR058564">
    <property type="entry name" value="TPR_TRAPPC9_Trs120"/>
</dbReference>
<sequence>GASGKEEGRRRESGLVEAMSKVAEALGVGVDEPLRDEDWMDEYQVDDPEEELVLSPASAGGAVVAASGVSKRHKIRTPRLRYGWPQLQVAVMRECVAMAEGVGDHTKTILLISHLLRTLHPYLTKQDQQDLMTVLQGVVVHFGGANTRSTSSHSSASLPTNQPILQCGDGTGGRVKGLGGVVLRKVVGVRQSLRKVPVVHPKSMLKGGAGEGEGTVKKDPFLYNPFAKGKKEEGEIILVAGEMAWFDVTLANPFEFDLEVGDLRLATTGPNHTPTPLSTLIPAKSRAHTVRVSLTPHTSGTLTVHGIYIRLFNSCIEEYIRPIKRVVKDKKGALKEVFVAKQSERERFGKEKVEFLGGIVWEGAKTGEEGER</sequence>
<protein>
    <submittedName>
        <fullName evidence="3">Uncharacterized protein</fullName>
    </submittedName>
</protein>
<keyword evidence="4" id="KW-1185">Reference proteome</keyword>
<dbReference type="PANTHER" id="PTHR21512">
    <property type="entry name" value="TRAFFICKING PROTEIN PARTICLE COMPLEX SUBUNIT 9"/>
    <property type="match status" value="1"/>
</dbReference>
<dbReference type="InterPro" id="IPR058565">
    <property type="entry name" value="Ig_TRAPPC9_Trs120_1st"/>
</dbReference>
<dbReference type="Pfam" id="PF26251">
    <property type="entry name" value="TPR_TRAPPC9-Trs120"/>
    <property type="match status" value="1"/>
</dbReference>
<dbReference type="GO" id="GO:0005802">
    <property type="term" value="C:trans-Golgi network"/>
    <property type="evidence" value="ECO:0007669"/>
    <property type="project" value="TreeGrafter"/>
</dbReference>
<dbReference type="PANTHER" id="PTHR21512:SF5">
    <property type="entry name" value="TRAFFICKING PROTEIN PARTICLE COMPLEX SUBUNIT 9"/>
    <property type="match status" value="1"/>
</dbReference>
<dbReference type="Proteomes" id="UP001212841">
    <property type="component" value="Unassembled WGS sequence"/>
</dbReference>
<reference evidence="3" key="1">
    <citation type="submission" date="2020-05" db="EMBL/GenBank/DDBJ databases">
        <title>Phylogenomic resolution of chytrid fungi.</title>
        <authorList>
            <person name="Stajich J.E."/>
            <person name="Amses K."/>
            <person name="Simmons R."/>
            <person name="Seto K."/>
            <person name="Myers J."/>
            <person name="Bonds A."/>
            <person name="Quandt C.A."/>
            <person name="Barry K."/>
            <person name="Liu P."/>
            <person name="Grigoriev I."/>
            <person name="Longcore J.E."/>
            <person name="James T.Y."/>
        </authorList>
    </citation>
    <scope>NUCLEOTIDE SEQUENCE</scope>
    <source>
        <strain evidence="3">JEL0318</strain>
    </source>
</reference>
<accession>A0AAD5WVU4</accession>
<feature type="non-terminal residue" evidence="3">
    <location>
        <position position="372"/>
    </location>
</feature>
<organism evidence="3 4">
    <name type="scientific">Rhizophlyctis rosea</name>
    <dbReference type="NCBI Taxonomy" id="64517"/>
    <lineage>
        <taxon>Eukaryota</taxon>
        <taxon>Fungi</taxon>
        <taxon>Fungi incertae sedis</taxon>
        <taxon>Chytridiomycota</taxon>
        <taxon>Chytridiomycota incertae sedis</taxon>
        <taxon>Chytridiomycetes</taxon>
        <taxon>Rhizophlyctidales</taxon>
        <taxon>Rhizophlyctidaceae</taxon>
        <taxon>Rhizophlyctis</taxon>
    </lineage>
</organism>
<proteinExistence type="predicted"/>
<feature type="domain" description="Trs120/TRAPPC9 first Ig-like" evidence="2">
    <location>
        <begin position="184"/>
        <end position="343"/>
    </location>
</feature>
<evidence type="ECO:0000313" key="4">
    <source>
        <dbReference type="Proteomes" id="UP001212841"/>
    </source>
</evidence>
<dbReference type="AlphaFoldDB" id="A0AAD5WVU4"/>
<feature type="non-terminal residue" evidence="3">
    <location>
        <position position="1"/>
    </location>
</feature>
<dbReference type="Pfam" id="PF26254">
    <property type="entry name" value="Ig_TRAPPC9-Trs120_1st"/>
    <property type="match status" value="1"/>
</dbReference>